<dbReference type="EMBL" id="CYKH01000126">
    <property type="protein sequence ID" value="CUE72338.1"/>
    <property type="molecule type" value="Genomic_DNA"/>
</dbReference>
<dbReference type="Proteomes" id="UP000051952">
    <property type="component" value="Unassembled WGS sequence"/>
</dbReference>
<keyword evidence="4" id="KW-0804">Transcription</keyword>
<sequence length="175" mass="19604">MDEAQQPLPDPVIQLVELELINPNPGPYKESYQWRMRISASEQLVEPMSISFVWVGSSGSSEYDQMLDSFDVGPFVPGVTEFHLECDPPEVSRIPPQDVLGVTVLLISFQYRGQEFLRVGYYTQVAYFDDALNACPPEVADASLLGRFLAMSQPAVTIVPVSWDRTINDPNAYLE</sequence>
<keyword evidence="3" id="KW-0805">Transcription regulation</keyword>
<comment type="subcellular location">
    <subcellularLocation>
        <location evidence="1">Nucleus</location>
    </subcellularLocation>
</comment>
<dbReference type="Gene3D" id="2.60.40.1490">
    <property type="entry name" value="Histone chaperone ASF1-like"/>
    <property type="match status" value="1"/>
</dbReference>
<dbReference type="GO" id="GO:0000785">
    <property type="term" value="C:chromatin"/>
    <property type="evidence" value="ECO:0007669"/>
    <property type="project" value="TreeGrafter"/>
</dbReference>
<dbReference type="PANTHER" id="PTHR12040">
    <property type="entry name" value="ANTI-SILENCING PROTEIN 1"/>
    <property type="match status" value="1"/>
</dbReference>
<dbReference type="InterPro" id="IPR036747">
    <property type="entry name" value="ASF1-like_sf"/>
</dbReference>
<keyword evidence="5" id="KW-0143">Chaperone</keyword>
<dbReference type="AlphaFoldDB" id="A0A0S4IIL8"/>
<dbReference type="OrthoDB" id="29755at2759"/>
<name>A0A0S4IIL8_BODSA</name>
<organism evidence="7 8">
    <name type="scientific">Bodo saltans</name>
    <name type="common">Flagellated protozoan</name>
    <dbReference type="NCBI Taxonomy" id="75058"/>
    <lineage>
        <taxon>Eukaryota</taxon>
        <taxon>Discoba</taxon>
        <taxon>Euglenozoa</taxon>
        <taxon>Kinetoplastea</taxon>
        <taxon>Metakinetoplastina</taxon>
        <taxon>Eubodonida</taxon>
        <taxon>Bodonidae</taxon>
        <taxon>Bodo</taxon>
    </lineage>
</organism>
<evidence type="ECO:0000256" key="1">
    <source>
        <dbReference type="ARBA" id="ARBA00004123"/>
    </source>
</evidence>
<dbReference type="Pfam" id="PF04729">
    <property type="entry name" value="ASF1_hist_chap"/>
    <property type="match status" value="1"/>
</dbReference>
<dbReference type="GO" id="GO:0006335">
    <property type="term" value="P:DNA replication-dependent chromatin assembly"/>
    <property type="evidence" value="ECO:0007669"/>
    <property type="project" value="TreeGrafter"/>
</dbReference>
<dbReference type="GO" id="GO:0005634">
    <property type="term" value="C:nucleus"/>
    <property type="evidence" value="ECO:0007669"/>
    <property type="project" value="UniProtKB-SubCell"/>
</dbReference>
<evidence type="ECO:0000256" key="5">
    <source>
        <dbReference type="ARBA" id="ARBA00023186"/>
    </source>
</evidence>
<evidence type="ECO:0000313" key="7">
    <source>
        <dbReference type="EMBL" id="CUE72338.1"/>
    </source>
</evidence>
<dbReference type="InterPro" id="IPR006818">
    <property type="entry name" value="ASF1-like"/>
</dbReference>
<dbReference type="GO" id="GO:0042393">
    <property type="term" value="F:histone binding"/>
    <property type="evidence" value="ECO:0007669"/>
    <property type="project" value="TreeGrafter"/>
</dbReference>
<comment type="similarity">
    <text evidence="2">Belongs to the ASF1 family.</text>
</comment>
<protein>
    <submittedName>
        <fullName evidence="7">Anti-silencing protein, putative</fullName>
    </submittedName>
</protein>
<accession>A0A0S4IIL8</accession>
<dbReference type="OMA" id="FYVNNDY"/>
<dbReference type="PANTHER" id="PTHR12040:SF0">
    <property type="entry name" value="HISTONE CHAPERONE ASF1"/>
    <property type="match status" value="1"/>
</dbReference>
<gene>
    <name evidence="7" type="ORF">BSAL_00250</name>
</gene>
<reference evidence="8" key="1">
    <citation type="submission" date="2015-09" db="EMBL/GenBank/DDBJ databases">
        <authorList>
            <consortium name="Pathogen Informatics"/>
        </authorList>
    </citation>
    <scope>NUCLEOTIDE SEQUENCE [LARGE SCALE GENOMIC DNA]</scope>
    <source>
        <strain evidence="8">Lake Konstanz</strain>
    </source>
</reference>
<keyword evidence="8" id="KW-1185">Reference proteome</keyword>
<dbReference type="SUPFAM" id="SSF101546">
    <property type="entry name" value="ASF1-like"/>
    <property type="match status" value="1"/>
</dbReference>
<keyword evidence="6" id="KW-0539">Nucleus</keyword>
<evidence type="ECO:0000256" key="3">
    <source>
        <dbReference type="ARBA" id="ARBA00023015"/>
    </source>
</evidence>
<dbReference type="VEuPathDB" id="TriTrypDB:BSAL_00250"/>
<evidence type="ECO:0000256" key="2">
    <source>
        <dbReference type="ARBA" id="ARBA00006051"/>
    </source>
</evidence>
<evidence type="ECO:0000256" key="6">
    <source>
        <dbReference type="ARBA" id="ARBA00023242"/>
    </source>
</evidence>
<evidence type="ECO:0000313" key="8">
    <source>
        <dbReference type="Proteomes" id="UP000051952"/>
    </source>
</evidence>
<proteinExistence type="inferred from homology"/>
<evidence type="ECO:0000256" key="4">
    <source>
        <dbReference type="ARBA" id="ARBA00023163"/>
    </source>
</evidence>